<evidence type="ECO:0000313" key="2">
    <source>
        <dbReference type="EMBL" id="KKL84361.1"/>
    </source>
</evidence>
<feature type="transmembrane region" description="Helical" evidence="1">
    <location>
        <begin position="20"/>
        <end position="38"/>
    </location>
</feature>
<feature type="transmembrane region" description="Helical" evidence="1">
    <location>
        <begin position="130"/>
        <end position="147"/>
    </location>
</feature>
<evidence type="ECO:0000256" key="1">
    <source>
        <dbReference type="SAM" id="Phobius"/>
    </source>
</evidence>
<sequence>MTLEECRKDFEHSAKRSLSMPIAGALYWLTLAIVSTQVSERVGLLVLLFGSGTIFPIALLISKITKEQVFSSNNPLAKLMGLSVLMVNLLWALHIPLFLYAPEFLPLSVGIGLGLHWIVYSWIIQHPLGLIHALLRTALVLLAWFIFPESRLFAIGLAIVLVYSLSIWLMLTRPIAYNKLSHQDALSSASV</sequence>
<reference evidence="2" key="1">
    <citation type="journal article" date="2015" name="Nature">
        <title>Complex archaea that bridge the gap between prokaryotes and eukaryotes.</title>
        <authorList>
            <person name="Spang A."/>
            <person name="Saw J.H."/>
            <person name="Jorgensen S.L."/>
            <person name="Zaremba-Niedzwiedzka K."/>
            <person name="Martijn J."/>
            <person name="Lind A.E."/>
            <person name="van Eijk R."/>
            <person name="Schleper C."/>
            <person name="Guy L."/>
            <person name="Ettema T.J."/>
        </authorList>
    </citation>
    <scope>NUCLEOTIDE SEQUENCE</scope>
</reference>
<organism evidence="2">
    <name type="scientific">marine sediment metagenome</name>
    <dbReference type="NCBI Taxonomy" id="412755"/>
    <lineage>
        <taxon>unclassified sequences</taxon>
        <taxon>metagenomes</taxon>
        <taxon>ecological metagenomes</taxon>
    </lineage>
</organism>
<dbReference type="Pfam" id="PF22765">
    <property type="entry name" value="DUF7010"/>
    <property type="match status" value="1"/>
</dbReference>
<accession>A0A0F9G1N8</accession>
<comment type="caution">
    <text evidence="2">The sequence shown here is derived from an EMBL/GenBank/DDBJ whole genome shotgun (WGS) entry which is preliminary data.</text>
</comment>
<name>A0A0F9G1N8_9ZZZZ</name>
<feature type="transmembrane region" description="Helical" evidence="1">
    <location>
        <begin position="76"/>
        <end position="98"/>
    </location>
</feature>
<feature type="transmembrane region" description="Helical" evidence="1">
    <location>
        <begin position="153"/>
        <end position="171"/>
    </location>
</feature>
<proteinExistence type="predicted"/>
<dbReference type="AlphaFoldDB" id="A0A0F9G1N8"/>
<dbReference type="EMBL" id="LAZR01021718">
    <property type="protein sequence ID" value="KKL84361.1"/>
    <property type="molecule type" value="Genomic_DNA"/>
</dbReference>
<feature type="transmembrane region" description="Helical" evidence="1">
    <location>
        <begin position="44"/>
        <end position="64"/>
    </location>
</feature>
<feature type="transmembrane region" description="Helical" evidence="1">
    <location>
        <begin position="104"/>
        <end position="123"/>
    </location>
</feature>
<dbReference type="InterPro" id="IPR053824">
    <property type="entry name" value="DUF7010"/>
</dbReference>
<keyword evidence="1" id="KW-0812">Transmembrane</keyword>
<protein>
    <submittedName>
        <fullName evidence="2">Uncharacterized protein</fullName>
    </submittedName>
</protein>
<keyword evidence="1" id="KW-0472">Membrane</keyword>
<keyword evidence="1" id="KW-1133">Transmembrane helix</keyword>
<gene>
    <name evidence="2" type="ORF">LCGC14_1965500</name>
</gene>